<gene>
    <name evidence="9" type="ORF">AB1Y20_021853</name>
</gene>
<evidence type="ECO:0000259" key="7">
    <source>
        <dbReference type="Pfam" id="PF00324"/>
    </source>
</evidence>
<feature type="domain" description="SLC12A transporter C-terminal" evidence="8">
    <location>
        <begin position="663"/>
        <end position="776"/>
    </location>
</feature>
<sequence length="1049" mass="114350">MEASENVEVRLLDPPSQLLQRNQTKRDGGHHLAVRVKRDGGSWRKALSNIFDRKDEARVKVNNSFLGGVSSDIPQDVPKAASHKLGTVMGVFVPCLQNILGIIYFVRLSWIVGVMGVGYALVVVCLCCATTFITSLSLSAIATNGAIKGGGPYYLISRALGPEFGGSVGVCFYLGTTVAGAMYILGTIEMLAMSFPDTFKICSLDGPKVGDDLPYWTMRVYGLGLLVLCALAVNGGVKYISKFSPYFLYFVIVSILCILMGIFLAGTGREYNFSPDNSCLSPNQTRDDFNLPGVTGFSGATLSKNWGPPDPLYTSEFNPTNGFNCTSSSPSPILFPPSAPPFPPLSPLTGTPPPAAPPEPPPRKRCNRGGDEYSLSYALSLFFPSVTGIMAGSNRSGDLKDAQTSIPRGTIAATTSTSILYILTALFWGMIAERELALYPYYDLPAVIAWPHEMIVRIGVVMSSLGAALQSLVGAPRLLQAIANDSLMPILTRFGGKGEPRLALLLTTCICALCVATGRLEAIAPIITMFFLMCYLSVNVACLMQDVLQEPNWRPRFQYYHPVTAVIGIALCVFIMVYTEPLFALGSIVIVALLYSYISYKKVESQWGDGTVGLRYERARTSLMELEKISETHAKNWRPQILLMCKMDLEDAGLPISQRGALKFLKQLKGGRGLCILGSVVPGVLSQSATLRKKVENSLREQRDAAKVRGFTQVIMCSNVDQGFTSLIQTAGLGGLAPNTVMVNWSTHDEMNEAHSARMSKLFNEVHAYNLALIVLKGAEKVPEPTDRLSGFVDVWWVVHDGGLQLLLSTILRKSRVWSNCSLRVFCVLQAGEDPDALHKKVVDFLYKMRIDATVKCVVLTTDPSSLNRHRAENKAWEMNAAIVGSPIGNMLVGSGVANDDVDDPRNEGGYSEALHYTSPVAVRPNAKRTESFRVHVRPSLSSEMNNDVDLEEEFAILDSLQLPSEISLSWRETFAATKQLNQLFLTHSSEAELLITNLPMPGISSDESPDQMISSIPYAIQLNMLTHNVPLCLLVAGQKGSSVVTMYS</sequence>
<protein>
    <recommendedName>
        <fullName evidence="11">Solute carrier family 12 member 6</fullName>
    </recommendedName>
</protein>
<feature type="region of interest" description="Disordered" evidence="5">
    <location>
        <begin position="344"/>
        <end position="368"/>
    </location>
</feature>
<dbReference type="EMBL" id="JBGBPQ010000007">
    <property type="protein sequence ID" value="KAL1522216.1"/>
    <property type="molecule type" value="Genomic_DNA"/>
</dbReference>
<feature type="compositionally biased region" description="Pro residues" evidence="5">
    <location>
        <begin position="344"/>
        <end position="360"/>
    </location>
</feature>
<feature type="transmembrane region" description="Helical" evidence="6">
    <location>
        <begin position="246"/>
        <end position="265"/>
    </location>
</feature>
<dbReference type="PANTHER" id="PTHR11827:SF100">
    <property type="entry name" value="CATION-CHLORIDE COTRANSPORTER 1"/>
    <property type="match status" value="1"/>
</dbReference>
<feature type="transmembrane region" description="Helical" evidence="6">
    <location>
        <begin position="559"/>
        <end position="577"/>
    </location>
</feature>
<keyword evidence="2 6" id="KW-0812">Transmembrane</keyword>
<evidence type="ECO:0000256" key="2">
    <source>
        <dbReference type="ARBA" id="ARBA00022692"/>
    </source>
</evidence>
<dbReference type="GO" id="GO:0015377">
    <property type="term" value="F:chloride:monoatomic cation symporter activity"/>
    <property type="evidence" value="ECO:0007669"/>
    <property type="project" value="InterPro"/>
</dbReference>
<dbReference type="AlphaFoldDB" id="A0AB34JJV9"/>
<dbReference type="Gene3D" id="1.20.1740.10">
    <property type="entry name" value="Amino acid/polyamine transporter I"/>
    <property type="match status" value="1"/>
</dbReference>
<name>A0AB34JJV9_PRYPA</name>
<keyword evidence="4 6" id="KW-0472">Membrane</keyword>
<accession>A0AB34JJV9</accession>
<feature type="domain" description="Amino acid permease/ SLC12A" evidence="7">
    <location>
        <begin position="376"/>
        <end position="642"/>
    </location>
</feature>
<proteinExistence type="predicted"/>
<evidence type="ECO:0000256" key="5">
    <source>
        <dbReference type="SAM" id="MobiDB-lite"/>
    </source>
</evidence>
<feature type="domain" description="Amino acid permease/ SLC12A" evidence="7">
    <location>
        <begin position="90"/>
        <end position="270"/>
    </location>
</feature>
<dbReference type="Pfam" id="PF00324">
    <property type="entry name" value="AA_permease"/>
    <property type="match status" value="2"/>
</dbReference>
<keyword evidence="3 6" id="KW-1133">Transmembrane helix</keyword>
<evidence type="ECO:0000256" key="3">
    <source>
        <dbReference type="ARBA" id="ARBA00022989"/>
    </source>
</evidence>
<feature type="domain" description="SLC12A transporter C-terminal" evidence="8">
    <location>
        <begin position="790"/>
        <end position="854"/>
    </location>
</feature>
<feature type="domain" description="SLC12A transporter C-terminal" evidence="8">
    <location>
        <begin position="920"/>
        <end position="1049"/>
    </location>
</feature>
<comment type="subcellular location">
    <subcellularLocation>
        <location evidence="1">Membrane</location>
        <topology evidence="1">Multi-pass membrane protein</topology>
    </subcellularLocation>
</comment>
<feature type="transmembrane region" description="Helical" evidence="6">
    <location>
        <begin position="411"/>
        <end position="431"/>
    </location>
</feature>
<evidence type="ECO:0000313" key="9">
    <source>
        <dbReference type="EMBL" id="KAL1522216.1"/>
    </source>
</evidence>
<evidence type="ECO:0000256" key="1">
    <source>
        <dbReference type="ARBA" id="ARBA00004141"/>
    </source>
</evidence>
<feature type="transmembrane region" description="Helical" evidence="6">
    <location>
        <begin position="164"/>
        <end position="185"/>
    </location>
</feature>
<dbReference type="Pfam" id="PF03522">
    <property type="entry name" value="SLC12"/>
    <property type="match status" value="3"/>
</dbReference>
<dbReference type="Proteomes" id="UP001515480">
    <property type="component" value="Unassembled WGS sequence"/>
</dbReference>
<feature type="transmembrane region" description="Helical" evidence="6">
    <location>
        <begin position="373"/>
        <end position="391"/>
    </location>
</feature>
<dbReference type="InterPro" id="IPR004842">
    <property type="entry name" value="SLC12A_fam"/>
</dbReference>
<evidence type="ECO:0000259" key="8">
    <source>
        <dbReference type="Pfam" id="PF03522"/>
    </source>
</evidence>
<keyword evidence="10" id="KW-1185">Reference proteome</keyword>
<evidence type="ECO:0000256" key="4">
    <source>
        <dbReference type="ARBA" id="ARBA00023136"/>
    </source>
</evidence>
<comment type="caution">
    <text evidence="9">The sequence shown here is derived from an EMBL/GenBank/DDBJ whole genome shotgun (WGS) entry which is preliminary data.</text>
</comment>
<evidence type="ECO:0000256" key="6">
    <source>
        <dbReference type="SAM" id="Phobius"/>
    </source>
</evidence>
<feature type="transmembrane region" description="Helical" evidence="6">
    <location>
        <begin position="118"/>
        <end position="144"/>
    </location>
</feature>
<dbReference type="InterPro" id="IPR004841">
    <property type="entry name" value="AA-permease/SLC12A_dom"/>
</dbReference>
<organism evidence="9 10">
    <name type="scientific">Prymnesium parvum</name>
    <name type="common">Toxic golden alga</name>
    <dbReference type="NCBI Taxonomy" id="97485"/>
    <lineage>
        <taxon>Eukaryota</taxon>
        <taxon>Haptista</taxon>
        <taxon>Haptophyta</taxon>
        <taxon>Prymnesiophyceae</taxon>
        <taxon>Prymnesiales</taxon>
        <taxon>Prymnesiaceae</taxon>
        <taxon>Prymnesium</taxon>
    </lineage>
</organism>
<evidence type="ECO:0000313" key="10">
    <source>
        <dbReference type="Proteomes" id="UP001515480"/>
    </source>
</evidence>
<dbReference type="GO" id="GO:0016020">
    <property type="term" value="C:membrane"/>
    <property type="evidence" value="ECO:0007669"/>
    <property type="project" value="UniProtKB-SubCell"/>
</dbReference>
<dbReference type="PANTHER" id="PTHR11827">
    <property type="entry name" value="SOLUTE CARRIER FAMILY 12, CATION COTRANSPORTERS"/>
    <property type="match status" value="1"/>
</dbReference>
<dbReference type="InterPro" id="IPR018491">
    <property type="entry name" value="SLC12_C"/>
</dbReference>
<feature type="transmembrane region" description="Helical" evidence="6">
    <location>
        <begin position="526"/>
        <end position="547"/>
    </location>
</feature>
<reference evidence="9 10" key="1">
    <citation type="journal article" date="2024" name="Science">
        <title>Giant polyketide synthase enzymes in the biosynthesis of giant marine polyether toxins.</title>
        <authorList>
            <person name="Fallon T.R."/>
            <person name="Shende V.V."/>
            <person name="Wierzbicki I.H."/>
            <person name="Pendleton A.L."/>
            <person name="Watervoot N.F."/>
            <person name="Auber R.P."/>
            <person name="Gonzalez D.J."/>
            <person name="Wisecaver J.H."/>
            <person name="Moore B.S."/>
        </authorList>
    </citation>
    <scope>NUCLEOTIDE SEQUENCE [LARGE SCALE GENOMIC DNA]</scope>
    <source>
        <strain evidence="9 10">12B1</strain>
    </source>
</reference>
<evidence type="ECO:0008006" key="11">
    <source>
        <dbReference type="Google" id="ProtNLM"/>
    </source>
</evidence>
<feature type="transmembrane region" description="Helical" evidence="6">
    <location>
        <begin position="220"/>
        <end position="240"/>
    </location>
</feature>
<feature type="transmembrane region" description="Helical" evidence="6">
    <location>
        <begin position="85"/>
        <end position="106"/>
    </location>
</feature>